<proteinExistence type="predicted"/>
<evidence type="ECO:0000256" key="1">
    <source>
        <dbReference type="SAM" id="Phobius"/>
    </source>
</evidence>
<organism evidence="2 3">
    <name type="scientific">Sinanodonta woodiana</name>
    <name type="common">Chinese pond mussel</name>
    <name type="synonym">Anodonta woodiana</name>
    <dbReference type="NCBI Taxonomy" id="1069815"/>
    <lineage>
        <taxon>Eukaryota</taxon>
        <taxon>Metazoa</taxon>
        <taxon>Spiralia</taxon>
        <taxon>Lophotrochozoa</taxon>
        <taxon>Mollusca</taxon>
        <taxon>Bivalvia</taxon>
        <taxon>Autobranchia</taxon>
        <taxon>Heteroconchia</taxon>
        <taxon>Palaeoheterodonta</taxon>
        <taxon>Unionida</taxon>
        <taxon>Unionoidea</taxon>
        <taxon>Unionidae</taxon>
        <taxon>Unioninae</taxon>
        <taxon>Sinanodonta</taxon>
    </lineage>
</organism>
<comment type="caution">
    <text evidence="2">The sequence shown here is derived from an EMBL/GenBank/DDBJ whole genome shotgun (WGS) entry which is preliminary data.</text>
</comment>
<feature type="transmembrane region" description="Helical" evidence="1">
    <location>
        <begin position="16"/>
        <end position="35"/>
    </location>
</feature>
<evidence type="ECO:0000313" key="3">
    <source>
        <dbReference type="Proteomes" id="UP001634394"/>
    </source>
</evidence>
<keyword evidence="1" id="KW-1133">Transmembrane helix</keyword>
<dbReference type="AlphaFoldDB" id="A0ABD3XM87"/>
<name>A0ABD3XM87_SINWO</name>
<keyword evidence="1" id="KW-0812">Transmembrane</keyword>
<dbReference type="Proteomes" id="UP001634394">
    <property type="component" value="Unassembled WGS sequence"/>
</dbReference>
<reference evidence="2 3" key="1">
    <citation type="submission" date="2024-11" db="EMBL/GenBank/DDBJ databases">
        <title>Chromosome-level genome assembly of the freshwater bivalve Anodonta woodiana.</title>
        <authorList>
            <person name="Chen X."/>
        </authorList>
    </citation>
    <scope>NUCLEOTIDE SEQUENCE [LARGE SCALE GENOMIC DNA]</scope>
    <source>
        <strain evidence="2">MN2024</strain>
        <tissue evidence="2">Gills</tissue>
    </source>
</reference>
<sequence>MSFILYSLPGYKTMHLPWWLSQIVLKVAIVYCYIFTWRRILLMPITSKSGTISLPMIKDGATLPLLFVLPPPHVNKLTPPLQLPRHHPHLYSHIQLHKPPPDLAR</sequence>
<evidence type="ECO:0000313" key="2">
    <source>
        <dbReference type="EMBL" id="KAL3886133.1"/>
    </source>
</evidence>
<gene>
    <name evidence="2" type="ORF">ACJMK2_026149</name>
</gene>
<protein>
    <submittedName>
        <fullName evidence="2">Uncharacterized protein</fullName>
    </submittedName>
</protein>
<dbReference type="EMBL" id="JBJQND010000002">
    <property type="protein sequence ID" value="KAL3886133.1"/>
    <property type="molecule type" value="Genomic_DNA"/>
</dbReference>
<accession>A0ABD3XM87</accession>
<keyword evidence="3" id="KW-1185">Reference proteome</keyword>
<keyword evidence="1" id="KW-0472">Membrane</keyword>